<evidence type="ECO:0000313" key="2">
    <source>
        <dbReference type="Proteomes" id="UP000602260"/>
    </source>
</evidence>
<keyword evidence="2" id="KW-1185">Reference proteome</keyword>
<dbReference type="SUPFAM" id="SSF51161">
    <property type="entry name" value="Trimeric LpxA-like enzymes"/>
    <property type="match status" value="1"/>
</dbReference>
<protein>
    <recommendedName>
        <fullName evidence="3">Polymer-forming cytoskeletal protein</fullName>
    </recommendedName>
</protein>
<dbReference type="AlphaFoldDB" id="A0A8J6M2L6"/>
<evidence type="ECO:0008006" key="3">
    <source>
        <dbReference type="Google" id="ProtNLM"/>
    </source>
</evidence>
<dbReference type="EMBL" id="JACOPN010000001">
    <property type="protein sequence ID" value="MBC5715728.1"/>
    <property type="molecule type" value="Genomic_DNA"/>
</dbReference>
<name>A0A8J6M2L6_9FIRM</name>
<evidence type="ECO:0000313" key="1">
    <source>
        <dbReference type="EMBL" id="MBC5715728.1"/>
    </source>
</evidence>
<dbReference type="Proteomes" id="UP000602260">
    <property type="component" value="Unassembled WGS sequence"/>
</dbReference>
<gene>
    <name evidence="1" type="ORF">H8S55_00020</name>
</gene>
<dbReference type="InterPro" id="IPR011004">
    <property type="entry name" value="Trimer_LpxA-like_sf"/>
</dbReference>
<reference evidence="1" key="1">
    <citation type="submission" date="2020-08" db="EMBL/GenBank/DDBJ databases">
        <title>Genome public.</title>
        <authorList>
            <person name="Liu C."/>
            <person name="Sun Q."/>
        </authorList>
    </citation>
    <scope>NUCLEOTIDE SEQUENCE</scope>
    <source>
        <strain evidence="1">BX5</strain>
    </source>
</reference>
<comment type="caution">
    <text evidence="1">The sequence shown here is derived from an EMBL/GenBank/DDBJ whole genome shotgun (WGS) entry which is preliminary data.</text>
</comment>
<proteinExistence type="predicted"/>
<organism evidence="1 2">
    <name type="scientific">Flintibacter faecis</name>
    <dbReference type="NCBI Taxonomy" id="2763047"/>
    <lineage>
        <taxon>Bacteria</taxon>
        <taxon>Bacillati</taxon>
        <taxon>Bacillota</taxon>
        <taxon>Clostridia</taxon>
        <taxon>Eubacteriales</taxon>
        <taxon>Flintibacter</taxon>
    </lineage>
</organism>
<sequence length="213" mass="23148">MIKTSNLKYEITDIAHEEYPFLRRIRALRDVGDQVKAGDLGGFVESESNLGTDPSDCAWIFDDAIAAGDAYVDRDACLRGDAIACDRAYISKGSVMSGHSRAEDNAYLRGASMTGKALASGNAQIIHDPHTMGTPILSGNCKVYGTIQGDVRVTGSAVILPCEEVRNDTRDTFVLSGKSRSVIRGIGRETLKPLQKEVSHMKTKTLKKRGVER</sequence>
<accession>A0A8J6M2L6</accession>